<accession>A0A132NBU1</accession>
<gene>
    <name evidence="1" type="ORF">SA87_10040</name>
</gene>
<keyword evidence="2" id="KW-1185">Reference proteome</keyword>
<dbReference type="RefSeq" id="WP_066200983.1">
    <property type="nucleotide sequence ID" value="NZ_CBCSAS010000060.1"/>
</dbReference>
<evidence type="ECO:0000313" key="1">
    <source>
        <dbReference type="EMBL" id="OAR04352.1"/>
    </source>
</evidence>
<evidence type="ECO:0000313" key="2">
    <source>
        <dbReference type="Proteomes" id="UP000243024"/>
    </source>
</evidence>
<comment type="caution">
    <text evidence="1">The sequence shown here is derived from an EMBL/GenBank/DDBJ whole genome shotgun (WGS) entry which is preliminary data.</text>
</comment>
<name>A0A132NBU1_HYDSH</name>
<dbReference type="AlphaFoldDB" id="A0A132NBU1"/>
<sequence>MVEAFAHALAFVGFFDDLAGGQKEIDAGGEEGIDGVEPLDGLLGVVVDVAHDLANEPAVFLFDMGLSFLR</sequence>
<dbReference type="EMBL" id="JXBB01000019">
    <property type="protein sequence ID" value="OAR04352.1"/>
    <property type="molecule type" value="Genomic_DNA"/>
</dbReference>
<reference evidence="1 2" key="1">
    <citation type="submission" date="2015-09" db="EMBL/GenBank/DDBJ databases">
        <title>Draft genome sequence of Hydrogenibacillus schlegelii DSM 2000.</title>
        <authorList>
            <person name="Hemp J."/>
        </authorList>
    </citation>
    <scope>NUCLEOTIDE SEQUENCE [LARGE SCALE GENOMIC DNA]</scope>
    <source>
        <strain evidence="1 2">MA 48</strain>
    </source>
</reference>
<proteinExistence type="predicted"/>
<organism evidence="1 2">
    <name type="scientific">Hydrogenibacillus schlegelii</name>
    <name type="common">Bacillus schlegelii</name>
    <dbReference type="NCBI Taxonomy" id="1484"/>
    <lineage>
        <taxon>Bacteria</taxon>
        <taxon>Bacillati</taxon>
        <taxon>Bacillota</taxon>
        <taxon>Bacilli</taxon>
        <taxon>Bacillales</taxon>
        <taxon>Bacillales Family X. Incertae Sedis</taxon>
        <taxon>Hydrogenibacillus</taxon>
    </lineage>
</organism>
<protein>
    <submittedName>
        <fullName evidence="1">Uncharacterized protein</fullName>
    </submittedName>
</protein>
<dbReference type="Proteomes" id="UP000243024">
    <property type="component" value="Unassembled WGS sequence"/>
</dbReference>